<gene>
    <name evidence="3" type="ORF">QE382_001151</name>
</gene>
<evidence type="ECO:0000313" key="3">
    <source>
        <dbReference type="EMBL" id="MDQ1149167.1"/>
    </source>
</evidence>
<dbReference type="InterPro" id="IPR027849">
    <property type="entry name" value="DUF4434"/>
</dbReference>
<protein>
    <recommendedName>
        <fullName evidence="2">DUF4434 domain-containing protein</fullName>
    </recommendedName>
</protein>
<keyword evidence="1" id="KW-0812">Transmembrane</keyword>
<dbReference type="SUPFAM" id="SSF51445">
    <property type="entry name" value="(Trans)glycosidases"/>
    <property type="match status" value="1"/>
</dbReference>
<dbReference type="InterPro" id="IPR017853">
    <property type="entry name" value="GH"/>
</dbReference>
<evidence type="ECO:0000313" key="4">
    <source>
        <dbReference type="Proteomes" id="UP001244640"/>
    </source>
</evidence>
<keyword evidence="1" id="KW-0472">Membrane</keyword>
<comment type="caution">
    <text evidence="3">The sequence shown here is derived from an EMBL/GenBank/DDBJ whole genome shotgun (WGS) entry which is preliminary data.</text>
</comment>
<evidence type="ECO:0000259" key="2">
    <source>
        <dbReference type="Pfam" id="PF14488"/>
    </source>
</evidence>
<feature type="domain" description="DUF4434" evidence="2">
    <location>
        <begin position="66"/>
        <end position="351"/>
    </location>
</feature>
<sequence>MRTGKWFIQKKGWAGSISINYIFILKFCLNIMKRLFVKIGCFLFVVSLLTAAVAVKLQAQDLKPLKGTWLNLPYQDVRNTYMNPAHVDCLAPAFWKTKIEEYAQMGLRYLVLMAVANDGKAFYPSSFMPAAYPAGQQSPVEAIMEAADQYGMHVFMSCGWAENQDDNIRDPKIKALQQRIMQETAALFARNKSFYGWYLPVEDSMEPILSDEAVHAANTLTGIAKNLTPGKKVMISPYGVCYAALEDPKFAQQIKKLNVDIIAYQDEVGCVREPMPLPRVRENFKKLGKIHEDTGIEFWSNIESFTWQKEDNSRESALIPAAFPRYLSQLVAASLAGAKNVISFSVYGIIDDANSIMPIGQPIESAQSFIDFTDWKQRKGRWPLLEATFKGDVMHYAIGADIKVEGNFAKSVVYDKLTDGKLGEEHTDDLNWVDFGNQNMGVILDLKKQLPIHLLAARFLHYRPAGILLPAAVHFYVSKDGKQFNHLQTINLSASKNDKHDCWIDIASTAKLKTRGRYVKVVAEREANFRIVCDEILVNPRIDK</sequence>
<evidence type="ECO:0000256" key="1">
    <source>
        <dbReference type="SAM" id="Phobius"/>
    </source>
</evidence>
<dbReference type="Pfam" id="PF14488">
    <property type="entry name" value="DUF4434"/>
    <property type="match status" value="1"/>
</dbReference>
<organism evidence="3 4">
    <name type="scientific">Sphingobacterium zeae</name>
    <dbReference type="NCBI Taxonomy" id="1776859"/>
    <lineage>
        <taxon>Bacteria</taxon>
        <taxon>Pseudomonadati</taxon>
        <taxon>Bacteroidota</taxon>
        <taxon>Sphingobacteriia</taxon>
        <taxon>Sphingobacteriales</taxon>
        <taxon>Sphingobacteriaceae</taxon>
        <taxon>Sphingobacterium</taxon>
    </lineage>
</organism>
<dbReference type="EMBL" id="JAUTBA010000001">
    <property type="protein sequence ID" value="MDQ1149167.1"/>
    <property type="molecule type" value="Genomic_DNA"/>
</dbReference>
<keyword evidence="4" id="KW-1185">Reference proteome</keyword>
<proteinExistence type="predicted"/>
<dbReference type="Proteomes" id="UP001244640">
    <property type="component" value="Unassembled WGS sequence"/>
</dbReference>
<reference evidence="3 4" key="1">
    <citation type="submission" date="2023-07" db="EMBL/GenBank/DDBJ databases">
        <title>Functional and genomic diversity of the sorghum phyllosphere microbiome.</title>
        <authorList>
            <person name="Shade A."/>
        </authorList>
    </citation>
    <scope>NUCLEOTIDE SEQUENCE [LARGE SCALE GENOMIC DNA]</scope>
    <source>
        <strain evidence="3 4">SORGH_AS_0892</strain>
    </source>
</reference>
<name>A0ABU0U2I4_9SPHI</name>
<feature type="transmembrane region" description="Helical" evidence="1">
    <location>
        <begin position="36"/>
        <end position="55"/>
    </location>
</feature>
<keyword evidence="1" id="KW-1133">Transmembrane helix</keyword>
<dbReference type="Gene3D" id="3.20.20.80">
    <property type="entry name" value="Glycosidases"/>
    <property type="match status" value="1"/>
</dbReference>
<accession>A0ABU0U2I4</accession>